<dbReference type="GO" id="GO:0004803">
    <property type="term" value="F:transposase activity"/>
    <property type="evidence" value="ECO:0007669"/>
    <property type="project" value="InterPro"/>
</dbReference>
<reference evidence="2" key="1">
    <citation type="submission" date="2023-03" db="EMBL/GenBank/DDBJ databases">
        <title>Lomoglobus Profundus gen. nov., sp. nov., a novel member of the phylum Verrucomicrobia, isolated from deep-marine sediment of South China Sea.</title>
        <authorList>
            <person name="Ahmad T."/>
            <person name="Ishaq S.E."/>
            <person name="Wang F."/>
        </authorList>
    </citation>
    <scope>NUCLEOTIDE SEQUENCE</scope>
    <source>
        <strain evidence="2">LMO-M01</strain>
    </source>
</reference>
<dbReference type="SUPFAM" id="SSF143422">
    <property type="entry name" value="Transposase IS200-like"/>
    <property type="match status" value="1"/>
</dbReference>
<dbReference type="RefSeq" id="WP_330932174.1">
    <property type="nucleotide sequence ID" value="NZ_CP119075.1"/>
</dbReference>
<keyword evidence="3" id="KW-1185">Reference proteome</keyword>
<evidence type="ECO:0000259" key="1">
    <source>
        <dbReference type="SMART" id="SM01321"/>
    </source>
</evidence>
<gene>
    <name evidence="2" type="ORF">PXH66_22905</name>
</gene>
<dbReference type="Pfam" id="PF01797">
    <property type="entry name" value="Y1_Tnp"/>
    <property type="match status" value="1"/>
</dbReference>
<dbReference type="InterPro" id="IPR036515">
    <property type="entry name" value="Transposase_17_sf"/>
</dbReference>
<dbReference type="NCBIfam" id="NF047646">
    <property type="entry name" value="REP_Tyr_transpos"/>
    <property type="match status" value="1"/>
</dbReference>
<dbReference type="InterPro" id="IPR052715">
    <property type="entry name" value="RAYT_transposase"/>
</dbReference>
<sequence>MRRKRVSISGATYFLTLCTNHRNRGLNTPTIAASIRAETGAIEHDRHWHVRGAVIMPDHLHLLATITGSLSLSRTVARLKSKTRRELAAAGLSWQSNYFDHRLRPADHISAALTYLVTNPVRGRLVAAAKDYPQVWIGPEETTWFAWPPADDSSVRPHWLDRGQTSGG</sequence>
<dbReference type="PANTHER" id="PTHR36966">
    <property type="entry name" value="REP-ASSOCIATED TYROSINE TRANSPOSASE"/>
    <property type="match status" value="1"/>
</dbReference>
<organism evidence="2 3">
    <name type="scientific">Synoicihabitans lomoniglobus</name>
    <dbReference type="NCBI Taxonomy" id="2909285"/>
    <lineage>
        <taxon>Bacteria</taxon>
        <taxon>Pseudomonadati</taxon>
        <taxon>Verrucomicrobiota</taxon>
        <taxon>Opitutia</taxon>
        <taxon>Opitutales</taxon>
        <taxon>Opitutaceae</taxon>
        <taxon>Synoicihabitans</taxon>
    </lineage>
</organism>
<protein>
    <submittedName>
        <fullName evidence="2">Transposase</fullName>
    </submittedName>
</protein>
<dbReference type="Proteomes" id="UP001218638">
    <property type="component" value="Chromosome"/>
</dbReference>
<dbReference type="Gene3D" id="3.30.70.1290">
    <property type="entry name" value="Transposase IS200-like"/>
    <property type="match status" value="1"/>
</dbReference>
<feature type="domain" description="Transposase IS200-like" evidence="1">
    <location>
        <begin position="8"/>
        <end position="119"/>
    </location>
</feature>
<proteinExistence type="predicted"/>
<dbReference type="GO" id="GO:0043565">
    <property type="term" value="F:sequence-specific DNA binding"/>
    <property type="evidence" value="ECO:0007669"/>
    <property type="project" value="TreeGrafter"/>
</dbReference>
<evidence type="ECO:0000313" key="3">
    <source>
        <dbReference type="Proteomes" id="UP001218638"/>
    </source>
</evidence>
<dbReference type="GO" id="GO:0006313">
    <property type="term" value="P:DNA transposition"/>
    <property type="evidence" value="ECO:0007669"/>
    <property type="project" value="InterPro"/>
</dbReference>
<dbReference type="InterPro" id="IPR002686">
    <property type="entry name" value="Transposase_17"/>
</dbReference>
<name>A0AAE9ZYX1_9BACT</name>
<dbReference type="AlphaFoldDB" id="A0AAE9ZYX1"/>
<dbReference type="KEGG" id="slom:PXH66_22905"/>
<dbReference type="EMBL" id="CP119075">
    <property type="protein sequence ID" value="WED65198.1"/>
    <property type="molecule type" value="Genomic_DNA"/>
</dbReference>
<dbReference type="SMART" id="SM01321">
    <property type="entry name" value="Y1_Tnp"/>
    <property type="match status" value="1"/>
</dbReference>
<dbReference type="PANTHER" id="PTHR36966:SF1">
    <property type="entry name" value="REP-ASSOCIATED TYROSINE TRANSPOSASE"/>
    <property type="match status" value="1"/>
</dbReference>
<evidence type="ECO:0000313" key="2">
    <source>
        <dbReference type="EMBL" id="WED65198.1"/>
    </source>
</evidence>
<accession>A0AAE9ZYX1</accession>